<evidence type="ECO:0000313" key="1">
    <source>
        <dbReference type="EMBL" id="KAK1143260.1"/>
    </source>
</evidence>
<keyword evidence="2" id="KW-1185">Reference proteome</keyword>
<protein>
    <submittedName>
        <fullName evidence="1">Uncharacterized protein</fullName>
    </submittedName>
</protein>
<sequence>MTGVPYSTGCSLCLARRVKCDEATPSCTQCLKYGRPCPGYTRTFRFQDEGPRLERRHALSAAPITTTSSSSPRKRDITTLNPASGAAAAADVRGHALALMHREDVHAQQMQPHGPSNAASFYCKSGLDAFLCHDMQATLPITDINTLLRTIFHTHYHHNLLRLPHEPETRRLSNNIANSPFQDASTACLISIYQAQISNDPTQLETSRELYAQAIREVVSGLYGDAALSVDMLSATMNLALVAGVTMPDRGPGLLLQGVESAVALLDKLLARRHSDGRFRPFRLVCALNEGPAAMPPIEGITWLDQLASSFGMIGVKVADCQ</sequence>
<proteinExistence type="predicted"/>
<dbReference type="EMBL" id="JAOPJF010000041">
    <property type="protein sequence ID" value="KAK1143260.1"/>
    <property type="molecule type" value="Genomic_DNA"/>
</dbReference>
<gene>
    <name evidence="1" type="ORF">N8T08_006786</name>
</gene>
<organism evidence="1 2">
    <name type="scientific">Aspergillus melleus</name>
    <dbReference type="NCBI Taxonomy" id="138277"/>
    <lineage>
        <taxon>Eukaryota</taxon>
        <taxon>Fungi</taxon>
        <taxon>Dikarya</taxon>
        <taxon>Ascomycota</taxon>
        <taxon>Pezizomycotina</taxon>
        <taxon>Eurotiomycetes</taxon>
        <taxon>Eurotiomycetidae</taxon>
        <taxon>Eurotiales</taxon>
        <taxon>Aspergillaceae</taxon>
        <taxon>Aspergillus</taxon>
        <taxon>Aspergillus subgen. Circumdati</taxon>
    </lineage>
</organism>
<evidence type="ECO:0000313" key="2">
    <source>
        <dbReference type="Proteomes" id="UP001177260"/>
    </source>
</evidence>
<name>A0ACC3AZ54_9EURO</name>
<dbReference type="Proteomes" id="UP001177260">
    <property type="component" value="Unassembled WGS sequence"/>
</dbReference>
<comment type="caution">
    <text evidence="1">The sequence shown here is derived from an EMBL/GenBank/DDBJ whole genome shotgun (WGS) entry which is preliminary data.</text>
</comment>
<accession>A0ACC3AZ54</accession>
<reference evidence="1 2" key="1">
    <citation type="journal article" date="2023" name="ACS Omega">
        <title>Identification of the Neoaspergillic Acid Biosynthesis Gene Cluster by Establishing an In Vitro CRISPR-Ribonucleoprotein Genetic System in Aspergillus melleus.</title>
        <authorList>
            <person name="Yuan B."/>
            <person name="Grau M.F."/>
            <person name="Murata R.M."/>
            <person name="Torok T."/>
            <person name="Venkateswaran K."/>
            <person name="Stajich J.E."/>
            <person name="Wang C.C.C."/>
        </authorList>
    </citation>
    <scope>NUCLEOTIDE SEQUENCE [LARGE SCALE GENOMIC DNA]</scope>
    <source>
        <strain evidence="1 2">IMV 1140</strain>
    </source>
</reference>